<evidence type="ECO:0000313" key="4">
    <source>
        <dbReference type="EMBL" id="OGM59400.1"/>
    </source>
</evidence>
<dbReference type="Pfam" id="PF04321">
    <property type="entry name" value="RmlD_sub_bind"/>
    <property type="match status" value="1"/>
</dbReference>
<comment type="pathway">
    <text evidence="2">Carbohydrate biosynthesis; dTDP-L-rhamnose biosynthesis.</text>
</comment>
<dbReference type="UniPathway" id="UPA00124"/>
<dbReference type="EC" id="1.1.1.133" evidence="2"/>
<reference evidence="4 5" key="1">
    <citation type="journal article" date="2016" name="Nat. Commun.">
        <title>Thousands of microbial genomes shed light on interconnected biogeochemical processes in an aquifer system.</title>
        <authorList>
            <person name="Anantharaman K."/>
            <person name="Brown C.T."/>
            <person name="Hug L.A."/>
            <person name="Sharon I."/>
            <person name="Castelle C.J."/>
            <person name="Probst A.J."/>
            <person name="Thomas B.C."/>
            <person name="Singh A."/>
            <person name="Wilkins M.J."/>
            <person name="Karaoz U."/>
            <person name="Brodie E.L."/>
            <person name="Williams K.H."/>
            <person name="Hubbard S.S."/>
            <person name="Banfield J.F."/>
        </authorList>
    </citation>
    <scope>NUCLEOTIDE SEQUENCE [LARGE SCALE GENOMIC DNA]</scope>
</reference>
<dbReference type="InterPro" id="IPR036291">
    <property type="entry name" value="NAD(P)-bd_dom_sf"/>
</dbReference>
<name>A0A1F8B664_9BACT</name>
<proteinExistence type="inferred from homology"/>
<sequence length="303" mass="34109">MINQKQKKELPSLPPAMIAGAGGFVGSSVLSSIKEKFQQLFTPSRNELDITKPENLLKFLGKYSPKVIVNFAAFTDINEAEKQRGERKGSVWLINVGGVKNLVRICEDDKIFLIHVSTDAVFPGTNNFPGPYSETQVPPNNPGPLSWYGYTKLQGELMLTNSKARYALVRISYPFGHKNCPKDFVNKVNEYVKKGLPLFSDQKFTPTYLPDLADTIFSVAFEQIEGTFHVTTHPLTSPYEFGAYLAKNLAPNADIKKSQVKEYLKTPHYVPRPIHGGLLTKKTEKKLSIRFHSWKDAIEEFTH</sequence>
<comment type="caution">
    <text evidence="4">The sequence shown here is derived from an EMBL/GenBank/DDBJ whole genome shotgun (WGS) entry which is preliminary data.</text>
</comment>
<dbReference type="GO" id="GO:0019305">
    <property type="term" value="P:dTDP-rhamnose biosynthetic process"/>
    <property type="evidence" value="ECO:0007669"/>
    <property type="project" value="UniProtKB-UniPathway"/>
</dbReference>
<dbReference type="Gene3D" id="3.40.50.720">
    <property type="entry name" value="NAD(P)-binding Rossmann-like Domain"/>
    <property type="match status" value="1"/>
</dbReference>
<evidence type="ECO:0000259" key="3">
    <source>
        <dbReference type="Pfam" id="PF04321"/>
    </source>
</evidence>
<dbReference type="PANTHER" id="PTHR10491:SF4">
    <property type="entry name" value="METHIONINE ADENOSYLTRANSFERASE 2 SUBUNIT BETA"/>
    <property type="match status" value="1"/>
</dbReference>
<keyword evidence="2" id="KW-0521">NADP</keyword>
<dbReference type="InterPro" id="IPR005913">
    <property type="entry name" value="dTDP_dehydrorham_reduct"/>
</dbReference>
<evidence type="ECO:0000256" key="2">
    <source>
        <dbReference type="RuleBase" id="RU364082"/>
    </source>
</evidence>
<dbReference type="AlphaFoldDB" id="A0A1F8B664"/>
<gene>
    <name evidence="4" type="ORF">A2892_03550</name>
</gene>
<feature type="domain" description="RmlD-like substrate binding" evidence="3">
    <location>
        <begin position="17"/>
        <end position="301"/>
    </location>
</feature>
<organism evidence="4 5">
    <name type="scientific">Candidatus Woesebacteria bacterium RIFCSPLOWO2_01_FULL_39_10b</name>
    <dbReference type="NCBI Taxonomy" id="1802517"/>
    <lineage>
        <taxon>Bacteria</taxon>
        <taxon>Candidatus Woeseibacteriota</taxon>
    </lineage>
</organism>
<dbReference type="EMBL" id="MGHD01000020">
    <property type="protein sequence ID" value="OGM59400.1"/>
    <property type="molecule type" value="Genomic_DNA"/>
</dbReference>
<dbReference type="STRING" id="1802517.A2892_03550"/>
<evidence type="ECO:0000256" key="1">
    <source>
        <dbReference type="ARBA" id="ARBA00010944"/>
    </source>
</evidence>
<comment type="function">
    <text evidence="2">Catalyzes the reduction of dTDP-6-deoxy-L-lyxo-4-hexulose to yield dTDP-L-rhamnose.</text>
</comment>
<protein>
    <recommendedName>
        <fullName evidence="2">dTDP-4-dehydrorhamnose reductase</fullName>
        <ecNumber evidence="2">1.1.1.133</ecNumber>
    </recommendedName>
</protein>
<dbReference type="Gene3D" id="3.90.25.10">
    <property type="entry name" value="UDP-galactose 4-epimerase, domain 1"/>
    <property type="match status" value="1"/>
</dbReference>
<dbReference type="GO" id="GO:0008831">
    <property type="term" value="F:dTDP-4-dehydrorhamnose reductase activity"/>
    <property type="evidence" value="ECO:0007669"/>
    <property type="project" value="UniProtKB-EC"/>
</dbReference>
<dbReference type="SUPFAM" id="SSF51735">
    <property type="entry name" value="NAD(P)-binding Rossmann-fold domains"/>
    <property type="match status" value="1"/>
</dbReference>
<accession>A0A1F8B664</accession>
<dbReference type="Proteomes" id="UP000176404">
    <property type="component" value="Unassembled WGS sequence"/>
</dbReference>
<dbReference type="PANTHER" id="PTHR10491">
    <property type="entry name" value="DTDP-4-DEHYDRORHAMNOSE REDUCTASE"/>
    <property type="match status" value="1"/>
</dbReference>
<dbReference type="GO" id="GO:0005829">
    <property type="term" value="C:cytosol"/>
    <property type="evidence" value="ECO:0007669"/>
    <property type="project" value="TreeGrafter"/>
</dbReference>
<comment type="similarity">
    <text evidence="1 2">Belongs to the dTDP-4-dehydrorhamnose reductase family.</text>
</comment>
<keyword evidence="2" id="KW-0560">Oxidoreductase</keyword>
<evidence type="ECO:0000313" key="5">
    <source>
        <dbReference type="Proteomes" id="UP000176404"/>
    </source>
</evidence>
<dbReference type="InterPro" id="IPR029903">
    <property type="entry name" value="RmlD-like-bd"/>
</dbReference>